<comment type="caution">
    <text evidence="2">The sequence shown here is derived from an EMBL/GenBank/DDBJ whole genome shotgun (WGS) entry which is preliminary data.</text>
</comment>
<reference evidence="2 3" key="1">
    <citation type="journal article" date="2021" name="Elife">
        <title>Chloroplast acquisition without the gene transfer in kleptoplastic sea slugs, Plakobranchus ocellatus.</title>
        <authorList>
            <person name="Maeda T."/>
            <person name="Takahashi S."/>
            <person name="Yoshida T."/>
            <person name="Shimamura S."/>
            <person name="Takaki Y."/>
            <person name="Nagai Y."/>
            <person name="Toyoda A."/>
            <person name="Suzuki Y."/>
            <person name="Arimoto A."/>
            <person name="Ishii H."/>
            <person name="Satoh N."/>
            <person name="Nishiyama T."/>
            <person name="Hasebe M."/>
            <person name="Maruyama T."/>
            <person name="Minagawa J."/>
            <person name="Obokata J."/>
            <person name="Shigenobu S."/>
        </authorList>
    </citation>
    <scope>NUCLEOTIDE SEQUENCE [LARGE SCALE GENOMIC DNA]</scope>
</reference>
<sequence>MEERVWTGWNPRLTTVFSVAKTSTSLQALEAELNSSIACEIEYASVYFFMPETCKKNIPVLVKTASTPYLVVYKSGIPVLNTPILCDTLTDNGDWIVIQRRTSGDVDFFKEWVH</sequence>
<dbReference type="EMBL" id="BMAT01010021">
    <property type="protein sequence ID" value="GFS18602.1"/>
    <property type="molecule type" value="Genomic_DNA"/>
</dbReference>
<accession>A0AAV4J734</accession>
<dbReference type="InterPro" id="IPR002181">
    <property type="entry name" value="Fibrinogen_a/b/g_C_dom"/>
</dbReference>
<name>A0AAV4J734_9GAST</name>
<evidence type="ECO:0000313" key="2">
    <source>
        <dbReference type="EMBL" id="GFS18602.1"/>
    </source>
</evidence>
<dbReference type="Proteomes" id="UP000762676">
    <property type="component" value="Unassembled WGS sequence"/>
</dbReference>
<dbReference type="Gene3D" id="3.90.215.10">
    <property type="entry name" value="Gamma Fibrinogen, chain A, domain 1"/>
    <property type="match status" value="1"/>
</dbReference>
<dbReference type="InterPro" id="IPR036056">
    <property type="entry name" value="Fibrinogen-like_C"/>
</dbReference>
<dbReference type="SUPFAM" id="SSF56496">
    <property type="entry name" value="Fibrinogen C-terminal domain-like"/>
    <property type="match status" value="1"/>
</dbReference>
<protein>
    <submittedName>
        <fullName evidence="2">Tenascin-N</fullName>
    </submittedName>
</protein>
<gene>
    <name evidence="2" type="ORF">ElyMa_005010100</name>
</gene>
<proteinExistence type="predicted"/>
<evidence type="ECO:0000313" key="3">
    <source>
        <dbReference type="Proteomes" id="UP000762676"/>
    </source>
</evidence>
<dbReference type="InterPro" id="IPR014716">
    <property type="entry name" value="Fibrinogen_a/b/g_C_1"/>
</dbReference>
<organism evidence="2 3">
    <name type="scientific">Elysia marginata</name>
    <dbReference type="NCBI Taxonomy" id="1093978"/>
    <lineage>
        <taxon>Eukaryota</taxon>
        <taxon>Metazoa</taxon>
        <taxon>Spiralia</taxon>
        <taxon>Lophotrochozoa</taxon>
        <taxon>Mollusca</taxon>
        <taxon>Gastropoda</taxon>
        <taxon>Heterobranchia</taxon>
        <taxon>Euthyneura</taxon>
        <taxon>Panpulmonata</taxon>
        <taxon>Sacoglossa</taxon>
        <taxon>Placobranchoidea</taxon>
        <taxon>Plakobranchidae</taxon>
        <taxon>Elysia</taxon>
    </lineage>
</organism>
<keyword evidence="3" id="KW-1185">Reference proteome</keyword>
<evidence type="ECO:0000259" key="1">
    <source>
        <dbReference type="Pfam" id="PF00147"/>
    </source>
</evidence>
<dbReference type="AlphaFoldDB" id="A0AAV4J734"/>
<feature type="domain" description="Fibrinogen C-terminal" evidence="1">
    <location>
        <begin position="81"/>
        <end position="113"/>
    </location>
</feature>
<dbReference type="Pfam" id="PF00147">
    <property type="entry name" value="Fibrinogen_C"/>
    <property type="match status" value="1"/>
</dbReference>